<dbReference type="Proteomes" id="UP000595278">
    <property type="component" value="Chromosome"/>
</dbReference>
<gene>
    <name evidence="6" type="ORF">JHT90_02220</name>
</gene>
<dbReference type="CDD" id="cd05466">
    <property type="entry name" value="PBP2_LTTR_substrate"/>
    <property type="match status" value="1"/>
</dbReference>
<dbReference type="Pfam" id="PF03466">
    <property type="entry name" value="LysR_substrate"/>
    <property type="match status" value="1"/>
</dbReference>
<keyword evidence="4" id="KW-0804">Transcription</keyword>
<protein>
    <submittedName>
        <fullName evidence="6">LysR family transcriptional regulator</fullName>
    </submittedName>
</protein>
<dbReference type="InterPro" id="IPR000847">
    <property type="entry name" value="LysR_HTH_N"/>
</dbReference>
<evidence type="ECO:0000313" key="6">
    <source>
        <dbReference type="EMBL" id="QQP86089.1"/>
    </source>
</evidence>
<dbReference type="SUPFAM" id="SSF46785">
    <property type="entry name" value="Winged helix' DNA-binding domain"/>
    <property type="match status" value="1"/>
</dbReference>
<comment type="similarity">
    <text evidence="1">Belongs to the LysR transcriptional regulatory family.</text>
</comment>
<evidence type="ECO:0000313" key="7">
    <source>
        <dbReference type="Proteomes" id="UP000595278"/>
    </source>
</evidence>
<dbReference type="Pfam" id="PF00126">
    <property type="entry name" value="HTH_1"/>
    <property type="match status" value="1"/>
</dbReference>
<sequence length="298" mass="33471">MKVPSLKLINIFVTVVRCQGFAPAQQELNLSTSAISNYMTQLETELGMLLCHRGRGGFKLTSKGALFYQKALHLLGEVDSLGNYLSNLKGELIGSLRIGLLDAMVTNAQFPLPDIIAAFNKEHANVHLTLQIQRPYEMQMAILEGQLDVGIGAFPNKMNGLWFQPLYEEQQRLYCSDLHPLYTQQEISKETIANQRVVNRSYWSDAELARQGFKSSAATIDSMEPQLILILSGAYIGYLPEHYAQSWVDSKRLRMLDPDSYGYKAPFSLVVKRSGLHEPVIRAFRKLLAEHYGASLEG</sequence>
<dbReference type="RefSeq" id="WP_201093583.1">
    <property type="nucleotide sequence ID" value="NZ_CP067393.1"/>
</dbReference>
<dbReference type="Gene3D" id="1.10.10.10">
    <property type="entry name" value="Winged helix-like DNA-binding domain superfamily/Winged helix DNA-binding domain"/>
    <property type="match status" value="1"/>
</dbReference>
<evidence type="ECO:0000256" key="3">
    <source>
        <dbReference type="ARBA" id="ARBA00023125"/>
    </source>
</evidence>
<dbReference type="AlphaFoldDB" id="A0A974RYN6"/>
<name>A0A974RYN6_9GAMM</name>
<keyword evidence="3" id="KW-0238">DNA-binding</keyword>
<dbReference type="GO" id="GO:0003700">
    <property type="term" value="F:DNA-binding transcription factor activity"/>
    <property type="evidence" value="ECO:0007669"/>
    <property type="project" value="InterPro"/>
</dbReference>
<accession>A0A974RYN6</accession>
<evidence type="ECO:0000256" key="4">
    <source>
        <dbReference type="ARBA" id="ARBA00023163"/>
    </source>
</evidence>
<dbReference type="InterPro" id="IPR036388">
    <property type="entry name" value="WH-like_DNA-bd_sf"/>
</dbReference>
<dbReference type="PANTHER" id="PTHR30126:SF98">
    <property type="entry name" value="HTH-TYPE TRANSCRIPTIONAL ACTIVATOR BAUR"/>
    <property type="match status" value="1"/>
</dbReference>
<dbReference type="Gene3D" id="3.40.190.290">
    <property type="match status" value="1"/>
</dbReference>
<evidence type="ECO:0000256" key="2">
    <source>
        <dbReference type="ARBA" id="ARBA00023015"/>
    </source>
</evidence>
<feature type="domain" description="HTH lysR-type" evidence="5">
    <location>
        <begin position="4"/>
        <end position="61"/>
    </location>
</feature>
<dbReference type="KEGG" id="eaz:JHT90_02220"/>
<reference evidence="6 7" key="1">
    <citation type="submission" date="2021-01" db="EMBL/GenBank/DDBJ databases">
        <title>Entomomonas sp. F2A isolated from a house cricket (Acheta domesticus).</title>
        <authorList>
            <person name="Spergser J."/>
            <person name="Busse H.-J."/>
        </authorList>
    </citation>
    <scope>NUCLEOTIDE SEQUENCE [LARGE SCALE GENOMIC DNA]</scope>
    <source>
        <strain evidence="6 7">F2A</strain>
    </source>
</reference>
<organism evidence="6 7">
    <name type="scientific">Entomomonas asaccharolytica</name>
    <dbReference type="NCBI Taxonomy" id="2785331"/>
    <lineage>
        <taxon>Bacteria</taxon>
        <taxon>Pseudomonadati</taxon>
        <taxon>Pseudomonadota</taxon>
        <taxon>Gammaproteobacteria</taxon>
        <taxon>Pseudomonadales</taxon>
        <taxon>Pseudomonadaceae</taxon>
        <taxon>Entomomonas</taxon>
    </lineage>
</organism>
<dbReference type="GO" id="GO:0000976">
    <property type="term" value="F:transcription cis-regulatory region binding"/>
    <property type="evidence" value="ECO:0007669"/>
    <property type="project" value="TreeGrafter"/>
</dbReference>
<dbReference type="InterPro" id="IPR036390">
    <property type="entry name" value="WH_DNA-bd_sf"/>
</dbReference>
<proteinExistence type="inferred from homology"/>
<dbReference type="EMBL" id="CP067393">
    <property type="protein sequence ID" value="QQP86089.1"/>
    <property type="molecule type" value="Genomic_DNA"/>
</dbReference>
<dbReference type="PROSITE" id="PS50931">
    <property type="entry name" value="HTH_LYSR"/>
    <property type="match status" value="1"/>
</dbReference>
<evidence type="ECO:0000256" key="1">
    <source>
        <dbReference type="ARBA" id="ARBA00009437"/>
    </source>
</evidence>
<keyword evidence="2" id="KW-0805">Transcription regulation</keyword>
<dbReference type="InterPro" id="IPR005119">
    <property type="entry name" value="LysR_subst-bd"/>
</dbReference>
<dbReference type="SUPFAM" id="SSF53850">
    <property type="entry name" value="Periplasmic binding protein-like II"/>
    <property type="match status" value="1"/>
</dbReference>
<evidence type="ECO:0000259" key="5">
    <source>
        <dbReference type="PROSITE" id="PS50931"/>
    </source>
</evidence>
<keyword evidence="7" id="KW-1185">Reference proteome</keyword>
<dbReference type="PANTHER" id="PTHR30126">
    <property type="entry name" value="HTH-TYPE TRANSCRIPTIONAL REGULATOR"/>
    <property type="match status" value="1"/>
</dbReference>